<reference evidence="12 13" key="1">
    <citation type="journal article" date="2018" name="Gigascience">
        <title>Genomes of trombidid mites reveal novel predicted allergens and laterally-transferred genes associated with secondary metabolism.</title>
        <authorList>
            <person name="Dong X."/>
            <person name="Chaisiri K."/>
            <person name="Xia D."/>
            <person name="Armstrong S.D."/>
            <person name="Fang Y."/>
            <person name="Donnelly M.J."/>
            <person name="Kadowaki T."/>
            <person name="McGarry J.W."/>
            <person name="Darby A.C."/>
            <person name="Makepeace B.L."/>
        </authorList>
    </citation>
    <scope>NUCLEOTIDE SEQUENCE [LARGE SCALE GENOMIC DNA]</scope>
    <source>
        <strain evidence="12">UoL-UT</strain>
    </source>
</reference>
<keyword evidence="4" id="KW-0531">Neurotransmitter degradation</keyword>
<comment type="function">
    <text evidence="7">Rapidly hydrolyzes choline released into the synapse.</text>
</comment>
<evidence type="ECO:0000259" key="11">
    <source>
        <dbReference type="Pfam" id="PF00135"/>
    </source>
</evidence>
<evidence type="ECO:0000256" key="3">
    <source>
        <dbReference type="ARBA" id="ARBA00022801"/>
    </source>
</evidence>
<dbReference type="FunFam" id="3.40.50.1820:FF:000029">
    <property type="entry name" value="Acetylcholinesterase"/>
    <property type="match status" value="1"/>
</dbReference>
<evidence type="ECO:0000256" key="1">
    <source>
        <dbReference type="ARBA" id="ARBA00005964"/>
    </source>
</evidence>
<dbReference type="InterPro" id="IPR050654">
    <property type="entry name" value="AChE-related_enzymes"/>
</dbReference>
<sequence length="568" mass="64057">MCRTVLFVLLALKYCVVVNGHNGYSSTHFSENDPLIVKTNKGLVRGITQLAATGNQVDVFLGIPYAKPPLREYRFRHPKPIDPWTGVFNATTLPNSCVQTLDDFFGDFTGSTMWNANTPMSEDCLMINIWVPKPRPKNAAVLCWIYGGGFSTGSSTLEVYDGKILSSEEDVIVVSFNYRLASLGFLYFDRPDAPGNAGLFDQVMALRWIRDNIRYFGGNPENITLFGESAGAASVSFLLLSPLSRDLFSQAILQSAGPTCPWAMVDRHEAIKRGLRLAQAVGCPHDSNNMDAIMECLRNTDPKTLVSNEIGNNGVVEYTFIPIVDGAFFDETPEVSLKTKNFKKTNIITGSTSEEGNYFLVYYLTGLLNASSDDVYVSREDFVKAIRELNPYVSKIAQDAIIFQYTNWINPDDKIQNRDAIDKLVGDYHFTCHVSELAYRYALNGNDVYHYYYTHRSTQHPWPQWMGVMHGDEISFIFGEPLNPALGYTKDEKDFSKRIMRFWANFAKTGNPNKSKDGTMTSVFWPEHLPHEREYLTLAANKTMVIGNGPRSKQCAFWQKFLPKLIKE</sequence>
<dbReference type="EMBL" id="NCKV01004117">
    <property type="protein sequence ID" value="RWS25045.1"/>
    <property type="molecule type" value="Genomic_DNA"/>
</dbReference>
<dbReference type="GO" id="GO:0003990">
    <property type="term" value="F:acetylcholinesterase activity"/>
    <property type="evidence" value="ECO:0007669"/>
    <property type="project" value="UniProtKB-EC"/>
</dbReference>
<keyword evidence="3 10" id="KW-0378">Hydrolase</keyword>
<keyword evidence="6" id="KW-0325">Glycoprotein</keyword>
<dbReference type="InterPro" id="IPR019826">
    <property type="entry name" value="Carboxylesterase_B_AS"/>
</dbReference>
<organism evidence="12 13">
    <name type="scientific">Leptotrombidium deliense</name>
    <dbReference type="NCBI Taxonomy" id="299467"/>
    <lineage>
        <taxon>Eukaryota</taxon>
        <taxon>Metazoa</taxon>
        <taxon>Ecdysozoa</taxon>
        <taxon>Arthropoda</taxon>
        <taxon>Chelicerata</taxon>
        <taxon>Arachnida</taxon>
        <taxon>Acari</taxon>
        <taxon>Acariformes</taxon>
        <taxon>Trombidiformes</taxon>
        <taxon>Prostigmata</taxon>
        <taxon>Anystina</taxon>
        <taxon>Parasitengona</taxon>
        <taxon>Trombiculoidea</taxon>
        <taxon>Trombiculidae</taxon>
        <taxon>Leptotrombidium</taxon>
    </lineage>
</organism>
<dbReference type="PRINTS" id="PR00878">
    <property type="entry name" value="CHOLNESTRASE"/>
</dbReference>
<dbReference type="AlphaFoldDB" id="A0A443SC99"/>
<evidence type="ECO:0000256" key="5">
    <source>
        <dbReference type="ARBA" id="ARBA00023157"/>
    </source>
</evidence>
<evidence type="ECO:0000256" key="6">
    <source>
        <dbReference type="ARBA" id="ARBA00023180"/>
    </source>
</evidence>
<dbReference type="GO" id="GO:0005615">
    <property type="term" value="C:extracellular space"/>
    <property type="evidence" value="ECO:0007669"/>
    <property type="project" value="TreeGrafter"/>
</dbReference>
<dbReference type="PANTHER" id="PTHR43918:SF12">
    <property type="entry name" value="ACETYLCHOLINESTERASE 1"/>
    <property type="match status" value="1"/>
</dbReference>
<comment type="similarity">
    <text evidence="1 10">Belongs to the type-B carboxylesterase/lipase family.</text>
</comment>
<dbReference type="OrthoDB" id="9000293at2759"/>
<evidence type="ECO:0000256" key="10">
    <source>
        <dbReference type="RuleBase" id="RU361235"/>
    </source>
</evidence>
<keyword evidence="13" id="KW-1185">Reference proteome</keyword>
<feature type="active site" description="Charge relay system" evidence="9">
    <location>
        <position position="355"/>
    </location>
</feature>
<feature type="non-terminal residue" evidence="12">
    <location>
        <position position="568"/>
    </location>
</feature>
<evidence type="ECO:0000256" key="8">
    <source>
        <dbReference type="ARBA" id="ARBA00048484"/>
    </source>
</evidence>
<dbReference type="VEuPathDB" id="VectorBase:LDEU006995"/>
<feature type="active site" description="Charge relay system" evidence="9">
    <location>
        <position position="470"/>
    </location>
</feature>
<evidence type="ECO:0000256" key="7">
    <source>
        <dbReference type="ARBA" id="ARBA00037263"/>
    </source>
</evidence>
<comment type="caution">
    <text evidence="12">The sequence shown here is derived from an EMBL/GenBank/DDBJ whole genome shotgun (WGS) entry which is preliminary data.</text>
</comment>
<comment type="catalytic activity">
    <reaction evidence="8">
        <text>acetylcholine + H2O = choline + acetate + H(+)</text>
        <dbReference type="Rhea" id="RHEA:17561"/>
        <dbReference type="ChEBI" id="CHEBI:15354"/>
        <dbReference type="ChEBI" id="CHEBI:15355"/>
        <dbReference type="ChEBI" id="CHEBI:15377"/>
        <dbReference type="ChEBI" id="CHEBI:15378"/>
        <dbReference type="ChEBI" id="CHEBI:30089"/>
        <dbReference type="EC" id="3.1.1.7"/>
    </reaction>
</comment>
<feature type="signal peptide" evidence="10">
    <location>
        <begin position="1"/>
        <end position="20"/>
    </location>
</feature>
<evidence type="ECO:0000313" key="13">
    <source>
        <dbReference type="Proteomes" id="UP000288716"/>
    </source>
</evidence>
<dbReference type="Proteomes" id="UP000288716">
    <property type="component" value="Unassembled WGS sequence"/>
</dbReference>
<dbReference type="GO" id="GO:0006581">
    <property type="term" value="P:acetylcholine catabolic process"/>
    <property type="evidence" value="ECO:0007669"/>
    <property type="project" value="TreeGrafter"/>
</dbReference>
<dbReference type="STRING" id="299467.A0A443SC99"/>
<gene>
    <name evidence="12" type="ORF">B4U80_07027</name>
</gene>
<dbReference type="Gene3D" id="3.40.50.1820">
    <property type="entry name" value="alpha/beta hydrolase"/>
    <property type="match status" value="1"/>
</dbReference>
<dbReference type="GO" id="GO:0019695">
    <property type="term" value="P:choline metabolic process"/>
    <property type="evidence" value="ECO:0007669"/>
    <property type="project" value="TreeGrafter"/>
</dbReference>
<dbReference type="InterPro" id="IPR000997">
    <property type="entry name" value="Cholinesterase"/>
</dbReference>
<proteinExistence type="inferred from homology"/>
<dbReference type="Pfam" id="PF00135">
    <property type="entry name" value="COesterase"/>
    <property type="match status" value="1"/>
</dbReference>
<dbReference type="SUPFAM" id="SSF53474">
    <property type="entry name" value="alpha/beta-Hydrolases"/>
    <property type="match status" value="1"/>
</dbReference>
<keyword evidence="10" id="KW-0732">Signal</keyword>
<keyword evidence="2" id="KW-0719">Serine esterase</keyword>
<accession>A0A443SC99</accession>
<evidence type="ECO:0000256" key="4">
    <source>
        <dbReference type="ARBA" id="ARBA00022867"/>
    </source>
</evidence>
<dbReference type="EC" id="3.1.1.-" evidence="10"/>
<name>A0A443SC99_9ACAR</name>
<dbReference type="GO" id="GO:0005886">
    <property type="term" value="C:plasma membrane"/>
    <property type="evidence" value="ECO:0007669"/>
    <property type="project" value="TreeGrafter"/>
</dbReference>
<evidence type="ECO:0000313" key="12">
    <source>
        <dbReference type="EMBL" id="RWS25045.1"/>
    </source>
</evidence>
<dbReference type="InterPro" id="IPR029058">
    <property type="entry name" value="AB_hydrolase_fold"/>
</dbReference>
<evidence type="ECO:0000256" key="2">
    <source>
        <dbReference type="ARBA" id="ARBA00022487"/>
    </source>
</evidence>
<evidence type="ECO:0000256" key="9">
    <source>
        <dbReference type="PIRSR" id="PIRSR600997-1"/>
    </source>
</evidence>
<feature type="domain" description="Carboxylesterase type B" evidence="11">
    <location>
        <begin position="35"/>
        <end position="558"/>
    </location>
</feature>
<protein>
    <recommendedName>
        <fullName evidence="10">Carboxylic ester hydrolase</fullName>
        <ecNumber evidence="10">3.1.1.-</ecNumber>
    </recommendedName>
</protein>
<feature type="active site" description="Acyl-ester intermediate" evidence="9">
    <location>
        <position position="229"/>
    </location>
</feature>
<feature type="chain" id="PRO_5018817156" description="Carboxylic ester hydrolase" evidence="10">
    <location>
        <begin position="21"/>
        <end position="568"/>
    </location>
</feature>
<dbReference type="PROSITE" id="PS00122">
    <property type="entry name" value="CARBOXYLESTERASE_B_1"/>
    <property type="match status" value="1"/>
</dbReference>
<dbReference type="PANTHER" id="PTHR43918">
    <property type="entry name" value="ACETYLCHOLINESTERASE"/>
    <property type="match status" value="1"/>
</dbReference>
<keyword evidence="5" id="KW-1015">Disulfide bond</keyword>
<dbReference type="CDD" id="cd00312">
    <property type="entry name" value="Esterase_lipase"/>
    <property type="match status" value="1"/>
</dbReference>
<dbReference type="InterPro" id="IPR002018">
    <property type="entry name" value="CarbesteraseB"/>
</dbReference>